<gene>
    <name evidence="1" type="ORF">JF259_11615</name>
</gene>
<proteinExistence type="predicted"/>
<keyword evidence="2" id="KW-1185">Reference proteome</keyword>
<evidence type="ECO:0000313" key="1">
    <source>
        <dbReference type="EMBL" id="MBJ6368738.1"/>
    </source>
</evidence>
<dbReference type="InterPro" id="IPR046578">
    <property type="entry name" value="DUF6638"/>
</dbReference>
<sequence>MQKLKAANLYRSELIPISGKLVERYNTCLVKLGLEKTKLNSFYIDGLGWSPEIAEEKKTLHYLNNGGANPHAIIITPLQRNKPVYVPFHSFDGDMMKLIFKTHGDKIRDITRDCAICVDFDQGIDVFYEPLDVLKYKSITITFHLINDLDKVQKEQLELIALFDRGHNFIDESIHERLLTSAKNYGDLRHRDLNLEAIKYVTDSFYTGAFGGIYVLRDFITPIVVFEDEAWHKEAIKDTNHEVLIYHIQQPELMVKLRDYVIVECNLEAVVKSKRYERIKKYEMAQHLKAVQHSIKDVLNDPVLFKSYLNKLDIETRKRIMSVERYLEKLETSNQYKIADIVDLKLFEALHEPHSSLDAKHQDLIWKLLVNIAPKDVLYWFWYDKETFYKAYDNWDVSFKDWTIETIRNNI</sequence>
<dbReference type="EMBL" id="JAELVQ010000014">
    <property type="protein sequence ID" value="MBJ6368738.1"/>
    <property type="molecule type" value="Genomic_DNA"/>
</dbReference>
<dbReference type="Proteomes" id="UP000610931">
    <property type="component" value="Unassembled WGS sequence"/>
</dbReference>
<comment type="caution">
    <text evidence="1">The sequence shown here is derived from an EMBL/GenBank/DDBJ whole genome shotgun (WGS) entry which is preliminary data.</text>
</comment>
<dbReference type="RefSeq" id="WP_199115497.1">
    <property type="nucleotide sequence ID" value="NZ_JAELVQ010000014.1"/>
</dbReference>
<dbReference type="Pfam" id="PF20343">
    <property type="entry name" value="DUF6638"/>
    <property type="match status" value="1"/>
</dbReference>
<evidence type="ECO:0000313" key="2">
    <source>
        <dbReference type="Proteomes" id="UP000610931"/>
    </source>
</evidence>
<name>A0A8J7J523_9FLAO</name>
<accession>A0A8J7J523</accession>
<reference evidence="1" key="1">
    <citation type="submission" date="2020-12" db="EMBL/GenBank/DDBJ databases">
        <title>Snuella sp. nov., isolated from sediment in Incheon.</title>
        <authorList>
            <person name="Kim W."/>
        </authorList>
    </citation>
    <scope>NUCLEOTIDE SEQUENCE</scope>
    <source>
        <strain evidence="1">CAU 1569</strain>
    </source>
</reference>
<dbReference type="AlphaFoldDB" id="A0A8J7J523"/>
<protein>
    <submittedName>
        <fullName evidence="1">Uncharacterized protein</fullName>
    </submittedName>
</protein>
<organism evidence="1 2">
    <name type="scientific">Snuella sedimenti</name>
    <dbReference type="NCBI Taxonomy" id="2798802"/>
    <lineage>
        <taxon>Bacteria</taxon>
        <taxon>Pseudomonadati</taxon>
        <taxon>Bacteroidota</taxon>
        <taxon>Flavobacteriia</taxon>
        <taxon>Flavobacteriales</taxon>
        <taxon>Flavobacteriaceae</taxon>
        <taxon>Snuella</taxon>
    </lineage>
</organism>